<evidence type="ECO:0000313" key="1">
    <source>
        <dbReference type="EMBL" id="RGJ08555.1"/>
    </source>
</evidence>
<evidence type="ECO:0000313" key="2">
    <source>
        <dbReference type="Proteomes" id="UP000263014"/>
    </source>
</evidence>
<accession>A0A374PEV8</accession>
<protein>
    <submittedName>
        <fullName evidence="1">Uncharacterized protein</fullName>
    </submittedName>
</protein>
<dbReference type="AlphaFoldDB" id="A0A374PEV8"/>
<organism evidence="1 2">
    <name type="scientific">Hungatella hathewayi</name>
    <dbReference type="NCBI Taxonomy" id="154046"/>
    <lineage>
        <taxon>Bacteria</taxon>
        <taxon>Bacillati</taxon>
        <taxon>Bacillota</taxon>
        <taxon>Clostridia</taxon>
        <taxon>Lachnospirales</taxon>
        <taxon>Lachnospiraceae</taxon>
        <taxon>Hungatella</taxon>
    </lineage>
</organism>
<gene>
    <name evidence="1" type="ORF">DXD79_04005</name>
</gene>
<dbReference type="Proteomes" id="UP000263014">
    <property type="component" value="Unassembled WGS sequence"/>
</dbReference>
<name>A0A374PEV8_9FIRM</name>
<sequence>MNEKFCALRTANTLQSHKKARVNRQHQTAEARGGAVNCNRFNCVAESKKTDLFPGKTGERPVF</sequence>
<dbReference type="EMBL" id="QSON01000001">
    <property type="protein sequence ID" value="RGJ08555.1"/>
    <property type="molecule type" value="Genomic_DNA"/>
</dbReference>
<reference evidence="1 2" key="1">
    <citation type="submission" date="2018-08" db="EMBL/GenBank/DDBJ databases">
        <title>A genome reference for cultivated species of the human gut microbiota.</title>
        <authorList>
            <person name="Zou Y."/>
            <person name="Xue W."/>
            <person name="Luo G."/>
        </authorList>
    </citation>
    <scope>NUCLEOTIDE SEQUENCE [LARGE SCALE GENOMIC DNA]</scope>
    <source>
        <strain evidence="1 2">TM09-12</strain>
    </source>
</reference>
<proteinExistence type="predicted"/>
<comment type="caution">
    <text evidence="1">The sequence shown here is derived from an EMBL/GenBank/DDBJ whole genome shotgun (WGS) entry which is preliminary data.</text>
</comment>